<comment type="similarity">
    <text evidence="2 5">Belongs to the dTDP-4-dehydrorhamnose reductase family.</text>
</comment>
<gene>
    <name evidence="7" type="ORF">JK386_00470</name>
</gene>
<keyword evidence="8" id="KW-1185">Reference proteome</keyword>
<feature type="site" description="Participates in a stacking interaction with the thymidine ring of dTDP-4-oxo-6-deoxyglucose" evidence="4">
    <location>
        <position position="136"/>
    </location>
</feature>
<dbReference type="InterPro" id="IPR014710">
    <property type="entry name" value="RmlC-like_jellyroll"/>
</dbReference>
<evidence type="ECO:0000256" key="5">
    <source>
        <dbReference type="RuleBase" id="RU364082"/>
    </source>
</evidence>
<dbReference type="SUPFAM" id="SSF51182">
    <property type="entry name" value="RmlC-like cupins"/>
    <property type="match status" value="1"/>
</dbReference>
<dbReference type="Gene3D" id="3.90.25.10">
    <property type="entry name" value="UDP-galactose 4-epimerase, domain 1"/>
    <property type="match status" value="1"/>
</dbReference>
<dbReference type="GO" id="GO:0008830">
    <property type="term" value="F:dTDP-4-dehydrorhamnose 3,5-epimerase activity"/>
    <property type="evidence" value="ECO:0007669"/>
    <property type="project" value="InterPro"/>
</dbReference>
<dbReference type="InterPro" id="IPR036291">
    <property type="entry name" value="NAD(P)-bd_dom_sf"/>
</dbReference>
<comment type="caution">
    <text evidence="7">The sequence shown here is derived from an EMBL/GenBank/DDBJ whole genome shotgun (WGS) entry which is preliminary data.</text>
</comment>
<dbReference type="Pfam" id="PF04321">
    <property type="entry name" value="RmlD_sub_bind"/>
    <property type="match status" value="1"/>
</dbReference>
<keyword evidence="5" id="KW-0521">NADP</keyword>
<dbReference type="InterPro" id="IPR029903">
    <property type="entry name" value="RmlD-like-bd"/>
</dbReference>
<evidence type="ECO:0000313" key="7">
    <source>
        <dbReference type="EMBL" id="MBM9458372.1"/>
    </source>
</evidence>
<organism evidence="7 8">
    <name type="scientific">Nocardioides faecalis</name>
    <dbReference type="NCBI Taxonomy" id="2803858"/>
    <lineage>
        <taxon>Bacteria</taxon>
        <taxon>Bacillati</taxon>
        <taxon>Actinomycetota</taxon>
        <taxon>Actinomycetes</taxon>
        <taxon>Propionibacteriales</taxon>
        <taxon>Nocardioidaceae</taxon>
        <taxon>Nocardioides</taxon>
    </lineage>
</organism>
<keyword evidence="5" id="KW-0560">Oxidoreductase</keyword>
<dbReference type="EC" id="1.1.1.133" evidence="5"/>
<evidence type="ECO:0000259" key="6">
    <source>
        <dbReference type="Pfam" id="PF04321"/>
    </source>
</evidence>
<evidence type="ECO:0000256" key="2">
    <source>
        <dbReference type="ARBA" id="ARBA00010944"/>
    </source>
</evidence>
<comment type="pathway">
    <text evidence="5">Carbohydrate biosynthesis; dTDP-L-rhamnose biosynthesis.</text>
</comment>
<reference evidence="7" key="1">
    <citation type="submission" date="2021-01" db="EMBL/GenBank/DDBJ databases">
        <title>Novel species in genus Nocardioides.</title>
        <authorList>
            <person name="Zhang G."/>
        </authorList>
    </citation>
    <scope>NUCLEOTIDE SEQUENCE</scope>
    <source>
        <strain evidence="7">Zg-536</strain>
    </source>
</reference>
<sequence length="468" mass="50443">MSDELRIESTSVPGLLVVHLPVHGDERGWFKENWQREKMVALGLPDFAPVQNNMSFNAHRGATRGIHTEPWDKFVSVATGRVFAAWVDMREGPSFGTTFWTELDEHTAVFVPRGVGNSYQALTDGTVYSYLVNDHYVPGRTYPALHLADPTAGIPWPIPLDSTEVEISAKDRANPLLDAVAPMAPKKTLIIGARGQLGRALAPLFPGATLVDLDELDLTAPAALAAWPWRDYELVLNAAAYTAVDQAETTEGRAVCWAANAAAPAALARIAAEHHLTLVHYSTDYVFEGSDVEGGHREDEPFAPLGVYGQSKAAGDLAVATAPRHYVLRTSWVIGEGHNFVRTMAKLAADGVDPVVVDDQVGRLTFTSDLAAATHHLVSTGAPFGTYNATNTGAARSWADYARSVFTLTGHDPARVGTTSTAAYAEGRSPWAPRPLHSTLNLDKLTASGFRPRDADDALGAYLRELGD</sequence>
<dbReference type="AlphaFoldDB" id="A0A938XXQ0"/>
<dbReference type="EMBL" id="JAERTX010000001">
    <property type="protein sequence ID" value="MBM9458372.1"/>
    <property type="molecule type" value="Genomic_DNA"/>
</dbReference>
<feature type="active site" description="Proton acceptor" evidence="3">
    <location>
        <position position="67"/>
    </location>
</feature>
<dbReference type="InterPro" id="IPR000888">
    <property type="entry name" value="RmlC-like"/>
</dbReference>
<accession>A0A938XXQ0</accession>
<dbReference type="InterPro" id="IPR005913">
    <property type="entry name" value="dTDP_dehydrorham_reduct"/>
</dbReference>
<proteinExistence type="inferred from homology"/>
<dbReference type="Proteomes" id="UP000663791">
    <property type="component" value="Unassembled WGS sequence"/>
</dbReference>
<dbReference type="GO" id="GO:0008831">
    <property type="term" value="F:dTDP-4-dehydrorhamnose reductase activity"/>
    <property type="evidence" value="ECO:0007669"/>
    <property type="project" value="UniProtKB-EC"/>
</dbReference>
<dbReference type="PANTHER" id="PTHR10491:SF4">
    <property type="entry name" value="METHIONINE ADENOSYLTRANSFERASE 2 SUBUNIT BETA"/>
    <property type="match status" value="1"/>
</dbReference>
<comment type="similarity">
    <text evidence="1">Belongs to the dTDP-4-dehydrorhamnose 3,5-epimerase family.</text>
</comment>
<evidence type="ECO:0000256" key="3">
    <source>
        <dbReference type="PIRSR" id="PIRSR600888-1"/>
    </source>
</evidence>
<dbReference type="Pfam" id="PF00908">
    <property type="entry name" value="dTDP_sugar_isom"/>
    <property type="match status" value="1"/>
</dbReference>
<dbReference type="SUPFAM" id="SSF51735">
    <property type="entry name" value="NAD(P)-binding Rossmann-fold domains"/>
    <property type="match status" value="1"/>
</dbReference>
<dbReference type="Gene3D" id="2.60.120.10">
    <property type="entry name" value="Jelly Rolls"/>
    <property type="match status" value="1"/>
</dbReference>
<evidence type="ECO:0000313" key="8">
    <source>
        <dbReference type="Proteomes" id="UP000663791"/>
    </source>
</evidence>
<protein>
    <recommendedName>
        <fullName evidence="5">dTDP-4-dehydrorhamnose reductase</fullName>
        <ecNumber evidence="5">1.1.1.133</ecNumber>
    </recommendedName>
</protein>
<dbReference type="InterPro" id="IPR011051">
    <property type="entry name" value="RmlC_Cupin_sf"/>
</dbReference>
<feature type="active site" description="Proton donor" evidence="3">
    <location>
        <position position="130"/>
    </location>
</feature>
<evidence type="ECO:0000256" key="1">
    <source>
        <dbReference type="ARBA" id="ARBA00010154"/>
    </source>
</evidence>
<comment type="function">
    <text evidence="5">Catalyzes the reduction of dTDP-6-deoxy-L-lyxo-4-hexulose to yield dTDP-L-rhamnose.</text>
</comment>
<dbReference type="Gene3D" id="3.40.50.720">
    <property type="entry name" value="NAD(P)-binding Rossmann-like Domain"/>
    <property type="match status" value="1"/>
</dbReference>
<evidence type="ECO:0000256" key="4">
    <source>
        <dbReference type="PIRSR" id="PIRSR600888-3"/>
    </source>
</evidence>
<name>A0A938XXQ0_9ACTN</name>
<feature type="domain" description="RmlD-like substrate binding" evidence="6">
    <location>
        <begin position="187"/>
        <end position="465"/>
    </location>
</feature>
<dbReference type="PANTHER" id="PTHR10491">
    <property type="entry name" value="DTDP-4-DEHYDRORHAMNOSE REDUCTASE"/>
    <property type="match status" value="1"/>
</dbReference>